<feature type="region of interest" description="Disordered" evidence="1">
    <location>
        <begin position="323"/>
        <end position="353"/>
    </location>
</feature>
<keyword evidence="3" id="KW-1185">Reference proteome</keyword>
<dbReference type="Proteomes" id="UP000654075">
    <property type="component" value="Unassembled WGS sequence"/>
</dbReference>
<protein>
    <submittedName>
        <fullName evidence="2">Uncharacterized protein</fullName>
    </submittedName>
</protein>
<name>A0A813F9T9_POLGL</name>
<dbReference type="SUPFAM" id="SSF57903">
    <property type="entry name" value="FYVE/PHD zinc finger"/>
    <property type="match status" value="1"/>
</dbReference>
<feature type="non-terminal residue" evidence="2">
    <location>
        <position position="1"/>
    </location>
</feature>
<dbReference type="AlphaFoldDB" id="A0A813F9T9"/>
<gene>
    <name evidence="2" type="ORF">PGLA1383_LOCUS27401</name>
</gene>
<evidence type="ECO:0000313" key="2">
    <source>
        <dbReference type="EMBL" id="CAE8609574.1"/>
    </source>
</evidence>
<dbReference type="EMBL" id="CAJNNV010024360">
    <property type="protein sequence ID" value="CAE8609574.1"/>
    <property type="molecule type" value="Genomic_DNA"/>
</dbReference>
<reference evidence="2" key="1">
    <citation type="submission" date="2021-02" db="EMBL/GenBank/DDBJ databases">
        <authorList>
            <person name="Dougan E. K."/>
            <person name="Rhodes N."/>
            <person name="Thang M."/>
            <person name="Chan C."/>
        </authorList>
    </citation>
    <scope>NUCLEOTIDE SEQUENCE</scope>
</reference>
<dbReference type="CDD" id="cd00065">
    <property type="entry name" value="FYVE_like_SF"/>
    <property type="match status" value="1"/>
</dbReference>
<dbReference type="OrthoDB" id="471556at2759"/>
<comment type="caution">
    <text evidence="2">The sequence shown here is derived from an EMBL/GenBank/DDBJ whole genome shotgun (WGS) entry which is preliminary data.</text>
</comment>
<evidence type="ECO:0000256" key="1">
    <source>
        <dbReference type="SAM" id="MobiDB-lite"/>
    </source>
</evidence>
<proteinExistence type="predicted"/>
<dbReference type="InterPro" id="IPR011011">
    <property type="entry name" value="Znf_FYVE_PHD"/>
</dbReference>
<dbReference type="Gene3D" id="1.20.920.60">
    <property type="match status" value="1"/>
</dbReference>
<organism evidence="2 3">
    <name type="scientific">Polarella glacialis</name>
    <name type="common">Dinoflagellate</name>
    <dbReference type="NCBI Taxonomy" id="89957"/>
    <lineage>
        <taxon>Eukaryota</taxon>
        <taxon>Sar</taxon>
        <taxon>Alveolata</taxon>
        <taxon>Dinophyceae</taxon>
        <taxon>Suessiales</taxon>
        <taxon>Suessiaceae</taxon>
        <taxon>Polarella</taxon>
    </lineage>
</organism>
<accession>A0A813F9T9</accession>
<evidence type="ECO:0000313" key="3">
    <source>
        <dbReference type="Proteomes" id="UP000654075"/>
    </source>
</evidence>
<sequence length="378" mass="40207">VCTNAGSVSVFGKISGADSQEGGALTAAALDEIRQLKHPPVAVRRTLEALHLLLHADRHRSGLPRGGVKWESVMRTVCRDDLALRMQNFDISQLQRSPSLARDLRQSYFGEADCCEEALSLERVRYASKTAAALFSWAARTIEEATAEAPGQGEQSEEHTPGLADLLEVTAKEFFPDVVLDASEDGELLSVGVWATCPGGHGLEVGISGGASSCAVCRDSLSLDSGKVGCRLCQFGVCSRCRNGEWLQVREARSQRMAEVAGFRFLRPGEELQWPVSATEAVAAGSGAAAWWGYVQSEIAPGLTLALSKRTSGSAEHPALVEVQEQHSQPRPPRPGPPGARAFGGGGSKRRSSSGILELCDTRSFGAKVLLVICGCPP</sequence>